<protein>
    <submittedName>
        <fullName evidence="2">SGNH/GDSL hydrolase family protein</fullName>
    </submittedName>
</protein>
<evidence type="ECO:0000259" key="1">
    <source>
        <dbReference type="Pfam" id="PF13472"/>
    </source>
</evidence>
<dbReference type="InterPro" id="IPR036514">
    <property type="entry name" value="SGNH_hydro_sf"/>
</dbReference>
<sequence length="221" mass="23846">MAAANGPFSVSGYANHAKYQQANAQLGQPATGEQRVVFMGDSITELWPVKHPEFFASHGYIGRGIGGQVSHQMLLRFRDDVIALNPKVVVILAGTNDLAQNSGPVSLDSTAGNIYSMAELAQLHGARVILCSVLPASSFPWRQGIQPVQDIQALNQKIKNYAAEHQLAYVDYYSALVDGEGGLKVPDYTTAEDKVHPNKAGYLVMEALIRPAIVQALKTAE</sequence>
<dbReference type="RefSeq" id="WP_377331995.1">
    <property type="nucleotide sequence ID" value="NZ_JBHSGB010000005.1"/>
</dbReference>
<dbReference type="PANTHER" id="PTHR30383">
    <property type="entry name" value="THIOESTERASE 1/PROTEASE 1/LYSOPHOSPHOLIPASE L1"/>
    <property type="match status" value="1"/>
</dbReference>
<dbReference type="PANTHER" id="PTHR30383:SF5">
    <property type="entry name" value="SGNH HYDROLASE-TYPE ESTERASE DOMAIN-CONTAINING PROTEIN"/>
    <property type="match status" value="1"/>
</dbReference>
<proteinExistence type="predicted"/>
<dbReference type="GO" id="GO:0016787">
    <property type="term" value="F:hydrolase activity"/>
    <property type="evidence" value="ECO:0007669"/>
    <property type="project" value="UniProtKB-KW"/>
</dbReference>
<dbReference type="InterPro" id="IPR051532">
    <property type="entry name" value="Ester_Hydrolysis_Enzymes"/>
</dbReference>
<organism evidence="2 3">
    <name type="scientific">Rheinheimera marina</name>
    <dbReference type="NCBI Taxonomy" id="1774958"/>
    <lineage>
        <taxon>Bacteria</taxon>
        <taxon>Pseudomonadati</taxon>
        <taxon>Pseudomonadota</taxon>
        <taxon>Gammaproteobacteria</taxon>
        <taxon>Chromatiales</taxon>
        <taxon>Chromatiaceae</taxon>
        <taxon>Rheinheimera</taxon>
    </lineage>
</organism>
<reference evidence="3" key="1">
    <citation type="journal article" date="2019" name="Int. J. Syst. Evol. Microbiol.">
        <title>The Global Catalogue of Microorganisms (GCM) 10K type strain sequencing project: providing services to taxonomists for standard genome sequencing and annotation.</title>
        <authorList>
            <consortium name="The Broad Institute Genomics Platform"/>
            <consortium name="The Broad Institute Genome Sequencing Center for Infectious Disease"/>
            <person name="Wu L."/>
            <person name="Ma J."/>
        </authorList>
    </citation>
    <scope>NUCLEOTIDE SEQUENCE [LARGE SCALE GENOMIC DNA]</scope>
    <source>
        <strain evidence="3">DT28</strain>
    </source>
</reference>
<dbReference type="SUPFAM" id="SSF52266">
    <property type="entry name" value="SGNH hydrolase"/>
    <property type="match status" value="1"/>
</dbReference>
<evidence type="ECO:0000313" key="2">
    <source>
        <dbReference type="EMBL" id="MFC4654211.1"/>
    </source>
</evidence>
<gene>
    <name evidence="2" type="ORF">ACFO3I_04130</name>
</gene>
<dbReference type="InterPro" id="IPR013830">
    <property type="entry name" value="SGNH_hydro"/>
</dbReference>
<accession>A0ABV9JIP5</accession>
<dbReference type="Gene3D" id="3.40.50.1110">
    <property type="entry name" value="SGNH hydrolase"/>
    <property type="match status" value="1"/>
</dbReference>
<dbReference type="CDD" id="cd04501">
    <property type="entry name" value="SGNH_hydrolase_like_4"/>
    <property type="match status" value="1"/>
</dbReference>
<keyword evidence="2" id="KW-0378">Hydrolase</keyword>
<feature type="domain" description="SGNH hydrolase-type esterase" evidence="1">
    <location>
        <begin position="38"/>
        <end position="202"/>
    </location>
</feature>
<name>A0ABV9JIP5_9GAMM</name>
<dbReference type="Pfam" id="PF13472">
    <property type="entry name" value="Lipase_GDSL_2"/>
    <property type="match status" value="1"/>
</dbReference>
<comment type="caution">
    <text evidence="2">The sequence shown here is derived from an EMBL/GenBank/DDBJ whole genome shotgun (WGS) entry which is preliminary data.</text>
</comment>
<dbReference type="Proteomes" id="UP001595962">
    <property type="component" value="Unassembled WGS sequence"/>
</dbReference>
<keyword evidence="3" id="KW-1185">Reference proteome</keyword>
<evidence type="ECO:0000313" key="3">
    <source>
        <dbReference type="Proteomes" id="UP001595962"/>
    </source>
</evidence>
<dbReference type="EMBL" id="JBHSGB010000005">
    <property type="protein sequence ID" value="MFC4654211.1"/>
    <property type="molecule type" value="Genomic_DNA"/>
</dbReference>